<protein>
    <recommendedName>
        <fullName evidence="1">ATPase dynein-related AAA domain-containing protein</fullName>
    </recommendedName>
</protein>
<sequence length="539" mass="58854">MSIFDTAFNRPESFFKTVPALKGRQMIAPEDCADPANPPRRMYATGVGLAIGFLLTGELSVAQNPEGTEFTVRYPSKSLGTVIGVSRRPPQGAGTPIQWSSNLTTPFLHMASACALTVASGLLDAAHFPLTHAALRRVAGLTGFPVRQDELTRMAEQNPLIVGAIHHLSDAVYSEASALMGSRAVVASQTQENRLPTLTGVSPQEIAKLLGVWREAVVIPKNTPKEQLFRLTHRGGSALLVGPPATFKTTAARKVAVARQFPVVEMQGNTGVEDRDLLGTFLRAPGGETTWVDGPLPQIFSYAAQGPVMAIIDEIMRFIPETTSIFITVMNQLDYEDCELLLRPCLEHPSLKLSPAQVQEELDLQLPERGERYHMLKLPTGDVMFALVRHFTWVATTNLGDSYIQAAAGLDPALMSRFDLVIEVPRADPDDVLPIYEFLAGPHPDLARFAAELEDFSYEEMKEDNGLFKSPLDPRKMIAFIKESRGLLAEGRSFNEAVLMACAPTVVPHVCPRGADGVLDPVALERIYSIVTDDVLPNY</sequence>
<reference evidence="2 3" key="1">
    <citation type="submission" date="2017-01" db="EMBL/GenBank/DDBJ databases">
        <title>Genome Analysis of Deinococcus marmoris KOPRI26562.</title>
        <authorList>
            <person name="Kim J.H."/>
            <person name="Oh H.-M."/>
        </authorList>
    </citation>
    <scope>NUCLEOTIDE SEQUENCE [LARGE SCALE GENOMIC DNA]</scope>
    <source>
        <strain evidence="2 3">KOPRI26562</strain>
    </source>
</reference>
<dbReference type="GO" id="GO:0016887">
    <property type="term" value="F:ATP hydrolysis activity"/>
    <property type="evidence" value="ECO:0007669"/>
    <property type="project" value="InterPro"/>
</dbReference>
<proteinExistence type="predicted"/>
<evidence type="ECO:0000259" key="1">
    <source>
        <dbReference type="Pfam" id="PF07728"/>
    </source>
</evidence>
<keyword evidence="3" id="KW-1185">Reference proteome</keyword>
<dbReference type="SUPFAM" id="SSF52540">
    <property type="entry name" value="P-loop containing nucleoside triphosphate hydrolases"/>
    <property type="match status" value="1"/>
</dbReference>
<name>A0A1U7NTG6_9DEIO</name>
<organism evidence="2 3">
    <name type="scientific">Deinococcus marmoris</name>
    <dbReference type="NCBI Taxonomy" id="249408"/>
    <lineage>
        <taxon>Bacteria</taxon>
        <taxon>Thermotogati</taxon>
        <taxon>Deinococcota</taxon>
        <taxon>Deinococci</taxon>
        <taxon>Deinococcales</taxon>
        <taxon>Deinococcaceae</taxon>
        <taxon>Deinococcus</taxon>
    </lineage>
</organism>
<evidence type="ECO:0000313" key="2">
    <source>
        <dbReference type="EMBL" id="OLV16219.1"/>
    </source>
</evidence>
<dbReference type="GO" id="GO:0005524">
    <property type="term" value="F:ATP binding"/>
    <property type="evidence" value="ECO:0007669"/>
    <property type="project" value="InterPro"/>
</dbReference>
<evidence type="ECO:0000313" key="3">
    <source>
        <dbReference type="Proteomes" id="UP000186607"/>
    </source>
</evidence>
<accession>A0A1U7NTG6</accession>
<dbReference type="InterPro" id="IPR011704">
    <property type="entry name" value="ATPase_dyneun-rel_AAA"/>
</dbReference>
<dbReference type="Proteomes" id="UP000186607">
    <property type="component" value="Unassembled WGS sequence"/>
</dbReference>
<dbReference type="EMBL" id="MSTI01000151">
    <property type="protein sequence ID" value="OLV16219.1"/>
    <property type="molecule type" value="Genomic_DNA"/>
</dbReference>
<feature type="domain" description="ATPase dynein-related AAA" evidence="1">
    <location>
        <begin position="239"/>
        <end position="418"/>
    </location>
</feature>
<dbReference type="RefSeq" id="WP_075835871.1">
    <property type="nucleotide sequence ID" value="NZ_MSTI01000151.1"/>
</dbReference>
<dbReference type="STRING" id="249408.BOO71_0012505"/>
<dbReference type="AlphaFoldDB" id="A0A1U7NTG6"/>
<gene>
    <name evidence="2" type="ORF">BOO71_0012505</name>
</gene>
<dbReference type="Gene3D" id="3.40.50.300">
    <property type="entry name" value="P-loop containing nucleotide triphosphate hydrolases"/>
    <property type="match status" value="1"/>
</dbReference>
<dbReference type="Pfam" id="PF07728">
    <property type="entry name" value="AAA_5"/>
    <property type="match status" value="1"/>
</dbReference>
<dbReference type="OrthoDB" id="54057at2"/>
<dbReference type="InterPro" id="IPR027417">
    <property type="entry name" value="P-loop_NTPase"/>
</dbReference>
<comment type="caution">
    <text evidence="2">The sequence shown here is derived from an EMBL/GenBank/DDBJ whole genome shotgun (WGS) entry which is preliminary data.</text>
</comment>